<feature type="transmembrane region" description="Helical" evidence="8">
    <location>
        <begin position="90"/>
        <end position="108"/>
    </location>
</feature>
<protein>
    <submittedName>
        <fullName evidence="10">EmrB/QacA subfamily drug resistance transporter</fullName>
    </submittedName>
</protein>
<dbReference type="CDD" id="cd17321">
    <property type="entry name" value="MFS_MMR_MDR_like"/>
    <property type="match status" value="1"/>
</dbReference>
<dbReference type="InterPro" id="IPR011701">
    <property type="entry name" value="MFS"/>
</dbReference>
<evidence type="ECO:0000256" key="4">
    <source>
        <dbReference type="ARBA" id="ARBA00022475"/>
    </source>
</evidence>
<dbReference type="GO" id="GO:0022857">
    <property type="term" value="F:transmembrane transporter activity"/>
    <property type="evidence" value="ECO:0007669"/>
    <property type="project" value="InterPro"/>
</dbReference>
<comment type="similarity">
    <text evidence="2">Belongs to the major facilitator superfamily. EmrB family.</text>
</comment>
<comment type="caution">
    <text evidence="10">The sequence shown here is derived from an EMBL/GenBank/DDBJ whole genome shotgun (WGS) entry which is preliminary data.</text>
</comment>
<evidence type="ECO:0000256" key="3">
    <source>
        <dbReference type="ARBA" id="ARBA00022448"/>
    </source>
</evidence>
<feature type="transmembrane region" description="Helical" evidence="8">
    <location>
        <begin position="178"/>
        <end position="198"/>
    </location>
</feature>
<dbReference type="Pfam" id="PF07690">
    <property type="entry name" value="MFS_1"/>
    <property type="match status" value="1"/>
</dbReference>
<dbReference type="Gene3D" id="1.20.1250.20">
    <property type="entry name" value="MFS general substrate transporter like domains"/>
    <property type="match status" value="1"/>
</dbReference>
<evidence type="ECO:0000256" key="7">
    <source>
        <dbReference type="ARBA" id="ARBA00023136"/>
    </source>
</evidence>
<feature type="domain" description="Major facilitator superfamily (MFS) profile" evidence="9">
    <location>
        <begin position="24"/>
        <end position="546"/>
    </location>
</feature>
<dbReference type="AlphaFoldDB" id="A0A560WA96"/>
<dbReference type="InterPro" id="IPR004638">
    <property type="entry name" value="EmrB-like"/>
</dbReference>
<gene>
    <name evidence="10" type="ORF">FB557_1964</name>
</gene>
<feature type="transmembrane region" description="Helical" evidence="8">
    <location>
        <begin position="366"/>
        <end position="385"/>
    </location>
</feature>
<evidence type="ECO:0000259" key="9">
    <source>
        <dbReference type="PROSITE" id="PS50850"/>
    </source>
</evidence>
<dbReference type="InterPro" id="IPR036259">
    <property type="entry name" value="MFS_trans_sf"/>
</dbReference>
<evidence type="ECO:0000256" key="5">
    <source>
        <dbReference type="ARBA" id="ARBA00022692"/>
    </source>
</evidence>
<reference evidence="10 11" key="1">
    <citation type="submission" date="2019-06" db="EMBL/GenBank/DDBJ databases">
        <title>Sequencing the genomes of 1000 actinobacteria strains.</title>
        <authorList>
            <person name="Klenk H.-P."/>
        </authorList>
    </citation>
    <scope>NUCLEOTIDE SEQUENCE [LARGE SCALE GENOMIC DNA]</scope>
    <source>
        <strain evidence="10 11">DSM 18935</strain>
    </source>
</reference>
<proteinExistence type="inferred from homology"/>
<dbReference type="PROSITE" id="PS50850">
    <property type="entry name" value="MFS"/>
    <property type="match status" value="1"/>
</dbReference>
<keyword evidence="7 8" id="KW-0472">Membrane</keyword>
<accession>A0A560WA96</accession>
<keyword evidence="3" id="KW-0813">Transport</keyword>
<dbReference type="PANTHER" id="PTHR42718:SF9">
    <property type="entry name" value="MAJOR FACILITATOR SUPERFAMILY MULTIDRUG TRANSPORTER MFSC"/>
    <property type="match status" value="1"/>
</dbReference>
<dbReference type="Gene3D" id="1.20.1720.10">
    <property type="entry name" value="Multidrug resistance protein D"/>
    <property type="match status" value="1"/>
</dbReference>
<dbReference type="NCBIfam" id="TIGR00711">
    <property type="entry name" value="efflux_EmrB"/>
    <property type="match status" value="1"/>
</dbReference>
<keyword evidence="6 8" id="KW-1133">Transmembrane helix</keyword>
<dbReference type="EMBL" id="VIUW01000003">
    <property type="protein sequence ID" value="TWD14551.1"/>
    <property type="molecule type" value="Genomic_DNA"/>
</dbReference>
<dbReference type="InterPro" id="IPR020846">
    <property type="entry name" value="MFS_dom"/>
</dbReference>
<organism evidence="10 11">
    <name type="scientific">Marihabitans asiaticum</name>
    <dbReference type="NCBI Taxonomy" id="415218"/>
    <lineage>
        <taxon>Bacteria</taxon>
        <taxon>Bacillati</taxon>
        <taxon>Actinomycetota</taxon>
        <taxon>Actinomycetes</taxon>
        <taxon>Micrococcales</taxon>
        <taxon>Intrasporangiaceae</taxon>
        <taxon>Marihabitans</taxon>
    </lineage>
</organism>
<comment type="subcellular location">
    <subcellularLocation>
        <location evidence="1">Cell membrane</location>
        <topology evidence="1">Multi-pass membrane protein</topology>
    </subcellularLocation>
</comment>
<sequence>MASPERPGRAASADPSADPRRWWALAVLAAGLSMIVLDGTIVAIALPTIITELDLDLTDAQWVGSLYAVVFAALLLSFGRLGDRLGRRRVFAVGVATFVLASVLAGSADSAGTLIAARALQGVGGAMVLPASLSSVNATFRGRDRAAAFGVWGAVMAGMAAVGPLLGGWLATAVDWRWIFYVNVPLGAAVFVGTFLVVPETKGAGFGRGIDVDGLLTSSIGFGLLVFGLIEGSDLGWWKPQRAFTVAGVTWPADAPVSPVPVSIALGLAFIGLFLLWERHRARVARSAILDLELFRHGTFSWGNLTAMTVAVGEFALVFVLPLFLVNALGLTVMQAGWVLAAMAIGAFVAGAQARHLAARMGPPGVVVLGLALEVIGVAATAFVVRPDASPLLIAAAMVVYGVGLGLASAQLTSTVLADVPPEESGSGSATQSTVRQVGSALGSALAGSVLAAGLAHSLPSQLAEVGGLPPDVADGLESSTSASAGGVIRSLAEQGTAGRLGEMGPQVVDALAAGFADATRVVVLAATGCLALGLVGAVQVARAARSAQATDGPGQPKD</sequence>
<dbReference type="OrthoDB" id="9781469at2"/>
<dbReference type="Proteomes" id="UP000315628">
    <property type="component" value="Unassembled WGS sequence"/>
</dbReference>
<feature type="transmembrane region" description="Helical" evidence="8">
    <location>
        <begin position="114"/>
        <end position="134"/>
    </location>
</feature>
<feature type="transmembrane region" description="Helical" evidence="8">
    <location>
        <begin position="62"/>
        <end position="78"/>
    </location>
</feature>
<evidence type="ECO:0000313" key="10">
    <source>
        <dbReference type="EMBL" id="TWD14551.1"/>
    </source>
</evidence>
<feature type="transmembrane region" description="Helical" evidence="8">
    <location>
        <begin position="260"/>
        <end position="277"/>
    </location>
</feature>
<keyword evidence="4" id="KW-1003">Cell membrane</keyword>
<keyword evidence="11" id="KW-1185">Reference proteome</keyword>
<feature type="transmembrane region" description="Helical" evidence="8">
    <location>
        <begin position="391"/>
        <end position="408"/>
    </location>
</feature>
<feature type="transmembrane region" description="Helical" evidence="8">
    <location>
        <begin position="146"/>
        <end position="166"/>
    </location>
</feature>
<feature type="transmembrane region" description="Helical" evidence="8">
    <location>
        <begin position="210"/>
        <end position="230"/>
    </location>
</feature>
<evidence type="ECO:0000256" key="6">
    <source>
        <dbReference type="ARBA" id="ARBA00022989"/>
    </source>
</evidence>
<feature type="transmembrane region" description="Helical" evidence="8">
    <location>
        <begin position="305"/>
        <end position="330"/>
    </location>
</feature>
<dbReference type="SUPFAM" id="SSF103473">
    <property type="entry name" value="MFS general substrate transporter"/>
    <property type="match status" value="1"/>
</dbReference>
<name>A0A560WA96_9MICO</name>
<dbReference type="PANTHER" id="PTHR42718">
    <property type="entry name" value="MAJOR FACILITATOR SUPERFAMILY MULTIDRUG TRANSPORTER MFSC"/>
    <property type="match status" value="1"/>
</dbReference>
<evidence type="ECO:0000256" key="2">
    <source>
        <dbReference type="ARBA" id="ARBA00008537"/>
    </source>
</evidence>
<evidence type="ECO:0000313" key="11">
    <source>
        <dbReference type="Proteomes" id="UP000315628"/>
    </source>
</evidence>
<feature type="transmembrane region" description="Helical" evidence="8">
    <location>
        <begin position="21"/>
        <end position="50"/>
    </location>
</feature>
<evidence type="ECO:0000256" key="1">
    <source>
        <dbReference type="ARBA" id="ARBA00004651"/>
    </source>
</evidence>
<feature type="transmembrane region" description="Helical" evidence="8">
    <location>
        <begin position="336"/>
        <end position="354"/>
    </location>
</feature>
<dbReference type="GO" id="GO:0005886">
    <property type="term" value="C:plasma membrane"/>
    <property type="evidence" value="ECO:0007669"/>
    <property type="project" value="UniProtKB-SubCell"/>
</dbReference>
<keyword evidence="5 8" id="KW-0812">Transmembrane</keyword>
<evidence type="ECO:0000256" key="8">
    <source>
        <dbReference type="SAM" id="Phobius"/>
    </source>
</evidence>
<dbReference type="RefSeq" id="WP_144857410.1">
    <property type="nucleotide sequence ID" value="NZ_BAAAYT010000005.1"/>
</dbReference>